<keyword evidence="3" id="KW-1185">Reference proteome</keyword>
<dbReference type="PANTHER" id="PTHR12268">
    <property type="entry name" value="E3 UBIQUITIN-PROTEIN LIGASE KCMF1"/>
    <property type="match status" value="1"/>
</dbReference>
<reference evidence="2" key="3">
    <citation type="submission" date="2025-09" db="UniProtKB">
        <authorList>
            <consortium name="Ensembl"/>
        </authorList>
    </citation>
    <scope>IDENTIFICATION</scope>
</reference>
<reference evidence="2" key="2">
    <citation type="submission" date="2025-08" db="UniProtKB">
        <authorList>
            <consortium name="Ensembl"/>
        </authorList>
    </citation>
    <scope>IDENTIFICATION</scope>
</reference>
<accession>A0A8C9TJJ6</accession>
<dbReference type="GO" id="GO:0045202">
    <property type="term" value="C:synapse"/>
    <property type="evidence" value="ECO:0007669"/>
    <property type="project" value="TreeGrafter"/>
</dbReference>
<sequence length="209" mass="23818">MDWRPVLGVSPPPPALRPVLPGRLRFPATLYGTSGSENVCVCVCVCVLVVQKIFSFIIPITVHLSVFRSVLDSPSRLDEEHQLIAQYAARLAAESANSLHPMSDLGFSFDATKQQRQLIAELENKNREMLQEIQRLRAEHEQASQRTPEKAQQNPALLAELRHLRQRKDELEQRMSALQGSRRELVVQLEGLMRLLEVRGYHHCRTPRI</sequence>
<dbReference type="AlphaFoldDB" id="A0A8C9TJJ6"/>
<dbReference type="Gene3D" id="1.10.287.40">
    <property type="entry name" value="Serine-tRNA synthetase, tRNA binding domain"/>
    <property type="match status" value="1"/>
</dbReference>
<dbReference type="Proteomes" id="UP000694397">
    <property type="component" value="Chromosome 15"/>
</dbReference>
<feature type="coiled-coil region" evidence="1">
    <location>
        <begin position="112"/>
        <end position="188"/>
    </location>
</feature>
<name>A0A8C9TJJ6_SCLFO</name>
<keyword evidence="1" id="KW-0175">Coiled coil</keyword>
<evidence type="ECO:0000256" key="1">
    <source>
        <dbReference type="SAM" id="Coils"/>
    </source>
</evidence>
<evidence type="ECO:0000313" key="2">
    <source>
        <dbReference type="Ensembl" id="ENSSFOP00015054595.1"/>
    </source>
</evidence>
<protein>
    <recommendedName>
        <fullName evidence="4">Dystrobrevin beta-like</fullName>
    </recommendedName>
</protein>
<dbReference type="GO" id="GO:0099536">
    <property type="term" value="P:synaptic signaling"/>
    <property type="evidence" value="ECO:0007669"/>
    <property type="project" value="TreeGrafter"/>
</dbReference>
<proteinExistence type="predicted"/>
<dbReference type="GO" id="GO:0005886">
    <property type="term" value="C:plasma membrane"/>
    <property type="evidence" value="ECO:0007669"/>
    <property type="project" value="TreeGrafter"/>
</dbReference>
<dbReference type="GeneTree" id="ENSGT00940000153897"/>
<organism evidence="2 3">
    <name type="scientific">Scleropages formosus</name>
    <name type="common">Asian bonytongue</name>
    <name type="synonym">Osteoglossum formosum</name>
    <dbReference type="NCBI Taxonomy" id="113540"/>
    <lineage>
        <taxon>Eukaryota</taxon>
        <taxon>Metazoa</taxon>
        <taxon>Chordata</taxon>
        <taxon>Craniata</taxon>
        <taxon>Vertebrata</taxon>
        <taxon>Euteleostomi</taxon>
        <taxon>Actinopterygii</taxon>
        <taxon>Neopterygii</taxon>
        <taxon>Teleostei</taxon>
        <taxon>Osteoglossocephala</taxon>
        <taxon>Osteoglossomorpha</taxon>
        <taxon>Osteoglossiformes</taxon>
        <taxon>Osteoglossidae</taxon>
        <taxon>Scleropages</taxon>
    </lineage>
</organism>
<evidence type="ECO:0008006" key="4">
    <source>
        <dbReference type="Google" id="ProtNLM"/>
    </source>
</evidence>
<dbReference type="PANTHER" id="PTHR12268:SF22">
    <property type="entry name" value="DYSTROBREVIN BETA"/>
    <property type="match status" value="1"/>
</dbReference>
<evidence type="ECO:0000313" key="3">
    <source>
        <dbReference type="Proteomes" id="UP000694397"/>
    </source>
</evidence>
<dbReference type="InterPro" id="IPR042103">
    <property type="entry name" value="SerRS_1_N_sf"/>
</dbReference>
<dbReference type="Ensembl" id="ENSSFOT00015063048.1">
    <property type="protein sequence ID" value="ENSSFOP00015054595.1"/>
    <property type="gene ID" value="ENSSFOG00015014919.2"/>
</dbReference>
<dbReference type="InterPro" id="IPR050774">
    <property type="entry name" value="KCMF1/Dystrophin"/>
</dbReference>
<dbReference type="OrthoDB" id="6019271at2759"/>
<reference evidence="2 3" key="1">
    <citation type="submission" date="2019-04" db="EMBL/GenBank/DDBJ databases">
        <authorList>
            <consortium name="Wellcome Sanger Institute Data Sharing"/>
        </authorList>
    </citation>
    <scope>NUCLEOTIDE SEQUENCE [LARGE SCALE GENOMIC DNA]</scope>
</reference>